<accession>A0A8H3J1I2</accession>
<feature type="compositionally biased region" description="Low complexity" evidence="1">
    <location>
        <begin position="164"/>
        <end position="173"/>
    </location>
</feature>
<comment type="caution">
    <text evidence="2">The sequence shown here is derived from an EMBL/GenBank/DDBJ whole genome shotgun (WGS) entry which is preliminary data.</text>
</comment>
<feature type="compositionally biased region" description="Basic and acidic residues" evidence="1">
    <location>
        <begin position="151"/>
        <end position="163"/>
    </location>
</feature>
<name>A0A8H3J1I2_9LECA</name>
<organism evidence="2 3">
    <name type="scientific">Heterodermia speciosa</name>
    <dbReference type="NCBI Taxonomy" id="116794"/>
    <lineage>
        <taxon>Eukaryota</taxon>
        <taxon>Fungi</taxon>
        <taxon>Dikarya</taxon>
        <taxon>Ascomycota</taxon>
        <taxon>Pezizomycotina</taxon>
        <taxon>Lecanoromycetes</taxon>
        <taxon>OSLEUM clade</taxon>
        <taxon>Lecanoromycetidae</taxon>
        <taxon>Caliciales</taxon>
        <taxon>Physciaceae</taxon>
        <taxon>Heterodermia</taxon>
    </lineage>
</organism>
<dbReference type="AlphaFoldDB" id="A0A8H3J1I2"/>
<dbReference type="Proteomes" id="UP000664521">
    <property type="component" value="Unassembled WGS sequence"/>
</dbReference>
<feature type="region of interest" description="Disordered" evidence="1">
    <location>
        <begin position="127"/>
        <end position="191"/>
    </location>
</feature>
<sequence>MSSRSASPEVVPTYRRSVDFAASPAYSRLPRDDELFVMKAFARHSSHCGPCAHPYEAFRRGGSLCSRGHQRALDVAQYLYNQGGQAHSVIEREQGQRVHVEIPQRCDVVRELLKALERGLRLRRKVTPPSHSYSFSNDHDSYYTSSSSFSPRDHPPRTHERQKSTTSSSSSSSLREPRYISKPMLETTVVPPPNRYRQLRRDHTHYVNRDTLFERDFREKERRYRQRPVYTVNEDLRYPPPVPPKDSRWRR</sequence>
<evidence type="ECO:0000256" key="1">
    <source>
        <dbReference type="SAM" id="MobiDB-lite"/>
    </source>
</evidence>
<feature type="region of interest" description="Disordered" evidence="1">
    <location>
        <begin position="232"/>
        <end position="251"/>
    </location>
</feature>
<reference evidence="2" key="1">
    <citation type="submission" date="2021-03" db="EMBL/GenBank/DDBJ databases">
        <authorList>
            <person name="Tagirdzhanova G."/>
        </authorList>
    </citation>
    <scope>NUCLEOTIDE SEQUENCE</scope>
</reference>
<evidence type="ECO:0000313" key="2">
    <source>
        <dbReference type="EMBL" id="CAF9938924.1"/>
    </source>
</evidence>
<keyword evidence="3" id="KW-1185">Reference proteome</keyword>
<evidence type="ECO:0000313" key="3">
    <source>
        <dbReference type="Proteomes" id="UP000664521"/>
    </source>
</evidence>
<gene>
    <name evidence="2" type="ORF">HETSPECPRED_001424</name>
</gene>
<dbReference type="OrthoDB" id="5387413at2759"/>
<protein>
    <submittedName>
        <fullName evidence="2">Uncharacterized protein</fullName>
    </submittedName>
</protein>
<dbReference type="EMBL" id="CAJPDS010000122">
    <property type="protein sequence ID" value="CAF9938924.1"/>
    <property type="molecule type" value="Genomic_DNA"/>
</dbReference>
<proteinExistence type="predicted"/>